<dbReference type="PANTHER" id="PTHR42912">
    <property type="entry name" value="METHYLTRANSFERASE"/>
    <property type="match status" value="1"/>
</dbReference>
<name>A0A1H4UC77_9NOCA</name>
<dbReference type="GO" id="GO:0008757">
    <property type="term" value="F:S-adenosylmethionine-dependent methyltransferase activity"/>
    <property type="evidence" value="ECO:0007669"/>
    <property type="project" value="InterPro"/>
</dbReference>
<accession>A0A1H4UC77</accession>
<proteinExistence type="predicted"/>
<dbReference type="InterPro" id="IPR050508">
    <property type="entry name" value="Methyltransf_Superfamily"/>
</dbReference>
<dbReference type="RefSeq" id="WP_072938318.1">
    <property type="nucleotide sequence ID" value="NZ_FNSV01000005.1"/>
</dbReference>
<evidence type="ECO:0000313" key="2">
    <source>
        <dbReference type="EMBL" id="SEC66317.1"/>
    </source>
</evidence>
<keyword evidence="2" id="KW-0489">Methyltransferase</keyword>
<dbReference type="Proteomes" id="UP000183561">
    <property type="component" value="Unassembled WGS sequence"/>
</dbReference>
<feature type="domain" description="Methyltransferase type 11" evidence="1">
    <location>
        <begin position="56"/>
        <end position="151"/>
    </location>
</feature>
<dbReference type="InterPro" id="IPR013216">
    <property type="entry name" value="Methyltransf_11"/>
</dbReference>
<dbReference type="GO" id="GO:0032259">
    <property type="term" value="P:methylation"/>
    <property type="evidence" value="ECO:0007669"/>
    <property type="project" value="UniProtKB-KW"/>
</dbReference>
<gene>
    <name evidence="2" type="ORF">SAMN04490239_4947</name>
</gene>
<dbReference type="SUPFAM" id="SSF53335">
    <property type="entry name" value="S-adenosyl-L-methionine-dependent methyltransferases"/>
    <property type="match status" value="1"/>
</dbReference>
<dbReference type="InterPro" id="IPR029063">
    <property type="entry name" value="SAM-dependent_MTases_sf"/>
</dbReference>
<evidence type="ECO:0000259" key="1">
    <source>
        <dbReference type="Pfam" id="PF08241"/>
    </source>
</evidence>
<dbReference type="Gene3D" id="3.40.50.150">
    <property type="entry name" value="Vaccinia Virus protein VP39"/>
    <property type="match status" value="1"/>
</dbReference>
<protein>
    <submittedName>
        <fullName evidence="2">Methyltransferase domain-containing protein</fullName>
    </submittedName>
</protein>
<keyword evidence="3" id="KW-1185">Reference proteome</keyword>
<dbReference type="Pfam" id="PF08241">
    <property type="entry name" value="Methyltransf_11"/>
    <property type="match status" value="1"/>
</dbReference>
<reference evidence="3" key="1">
    <citation type="submission" date="2016-10" db="EMBL/GenBank/DDBJ databases">
        <authorList>
            <person name="Varghese N."/>
            <person name="Submissions S."/>
        </authorList>
    </citation>
    <scope>NUCLEOTIDE SEQUENCE [LARGE SCALE GENOMIC DNA]</scope>
    <source>
        <strain evidence="3">DSM 44498</strain>
    </source>
</reference>
<keyword evidence="2" id="KW-0808">Transferase</keyword>
<evidence type="ECO:0000313" key="3">
    <source>
        <dbReference type="Proteomes" id="UP000183561"/>
    </source>
</evidence>
<dbReference type="CDD" id="cd02440">
    <property type="entry name" value="AdoMet_MTases"/>
    <property type="match status" value="1"/>
</dbReference>
<dbReference type="OrthoDB" id="3636702at2"/>
<dbReference type="PANTHER" id="PTHR42912:SF93">
    <property type="entry name" value="N6-ADENOSINE-METHYLTRANSFERASE TMT1A"/>
    <property type="match status" value="1"/>
</dbReference>
<dbReference type="AlphaFoldDB" id="A0A1H4UC77"/>
<dbReference type="EMBL" id="FNSV01000005">
    <property type="protein sequence ID" value="SEC66317.1"/>
    <property type="molecule type" value="Genomic_DNA"/>
</dbReference>
<sequence length="271" mass="28785">MPDPTAPLSFRADEIDRAALDQLASVLDVQAARPGIRRLREWSFAALHVQPGESALDIGSGTGSETRALAAAVTAAGRAIGLDPNPGMALLARERTEEEGSTAQFVIGDAYSLPFPDNRLDVVRSERVFQHLSEPDRAVAEVVRVLRPGGRGAIVDSDWGTAIMHPGDPLVLRKIMDVMLAHTANPHSGRLLPGQLTAAGLVVEDVGSEALIQDPADVTGPLVQMMTAAAIAEGAITDAQRDDLLDQLTTAARSGDFHMSVTMFAYLVRKP</sequence>
<organism evidence="2 3">
    <name type="scientific">Rhodococcus koreensis</name>
    <dbReference type="NCBI Taxonomy" id="99653"/>
    <lineage>
        <taxon>Bacteria</taxon>
        <taxon>Bacillati</taxon>
        <taxon>Actinomycetota</taxon>
        <taxon>Actinomycetes</taxon>
        <taxon>Mycobacteriales</taxon>
        <taxon>Nocardiaceae</taxon>
        <taxon>Rhodococcus</taxon>
    </lineage>
</organism>